<keyword evidence="1" id="KW-0004">4Fe-4S</keyword>
<evidence type="ECO:0000256" key="2">
    <source>
        <dbReference type="ARBA" id="ARBA00022723"/>
    </source>
</evidence>
<dbReference type="PANTHER" id="PTHR43255:SF1">
    <property type="entry name" value="IRON-SULFUR-BINDING OXIDOREDUCTASE FADF-RELATED"/>
    <property type="match status" value="1"/>
</dbReference>
<evidence type="ECO:0000313" key="8">
    <source>
        <dbReference type="Proteomes" id="UP000228535"/>
    </source>
</evidence>
<reference evidence="7 8" key="1">
    <citation type="submission" date="2017-11" db="EMBL/GenBank/DDBJ databases">
        <title>Genomic Encyclopedia of Archaeal and Bacterial Type Strains, Phase II (KMG-II): From Individual Species to Whole Genera.</title>
        <authorList>
            <person name="Goeker M."/>
        </authorList>
    </citation>
    <scope>NUCLEOTIDE SEQUENCE [LARGE SCALE GENOMIC DNA]</scope>
    <source>
        <strain evidence="7 8">DSM 11115</strain>
    </source>
</reference>
<keyword evidence="3" id="KW-0560">Oxidoreductase</keyword>
<dbReference type="InterPro" id="IPR051460">
    <property type="entry name" value="HdrC_iron-sulfur_subunit"/>
</dbReference>
<proteinExistence type="predicted"/>
<dbReference type="GO" id="GO:0046872">
    <property type="term" value="F:metal ion binding"/>
    <property type="evidence" value="ECO:0007669"/>
    <property type="project" value="UniProtKB-KW"/>
</dbReference>
<evidence type="ECO:0000256" key="5">
    <source>
        <dbReference type="ARBA" id="ARBA00023014"/>
    </source>
</evidence>
<sequence>MAEQTAARQINVPLMSNLAAAGEEPEILFWVGCAGAFDDRYKRVTRAFVRILEHVGVKYAVLGMEETCTGDPAKRAGNEFLFQMQAMQNITTFEGYGIKKIVTACPHCFNTIKNEYPALGGNYEVIHHSTFLQQLINEGRVGVAGGGEFKGQRITFHDSCYLGRANNIYEAPRDVLATLDADLVEMKRSKANGLCCGAGGAQMWKEPEPGKKDINVERTEEALAALDGNAAALDGLLGVESGNAGATPAPRNGQQRSIIAVSCPFCMTMMSDGVKNKERENNVQVFDLAELIATAEGLNA</sequence>
<accession>A0A2M9ARR4</accession>
<keyword evidence="2" id="KW-0479">Metal-binding</keyword>
<evidence type="ECO:0000313" key="7">
    <source>
        <dbReference type="EMBL" id="PJJ48396.1"/>
    </source>
</evidence>
<name>A0A2M9ARR4_9BACT</name>
<dbReference type="GO" id="GO:0051539">
    <property type="term" value="F:4 iron, 4 sulfur cluster binding"/>
    <property type="evidence" value="ECO:0007669"/>
    <property type="project" value="UniProtKB-KW"/>
</dbReference>
<feature type="domain" description="Cysteine-rich" evidence="6">
    <location>
        <begin position="154"/>
        <end position="223"/>
    </location>
</feature>
<feature type="domain" description="Cysteine-rich" evidence="6">
    <location>
        <begin position="28"/>
        <end position="113"/>
    </location>
</feature>
<evidence type="ECO:0000256" key="3">
    <source>
        <dbReference type="ARBA" id="ARBA00023002"/>
    </source>
</evidence>
<protein>
    <submittedName>
        <fullName evidence="7">Cysteine-rich domain-containing protein</fullName>
    </submittedName>
</protein>
<comment type="caution">
    <text evidence="7">The sequence shown here is derived from an EMBL/GenBank/DDBJ whole genome shotgun (WGS) entry which is preliminary data.</text>
</comment>
<dbReference type="EMBL" id="PGFA01000004">
    <property type="protein sequence ID" value="PJJ48396.1"/>
    <property type="molecule type" value="Genomic_DNA"/>
</dbReference>
<dbReference type="Pfam" id="PF02754">
    <property type="entry name" value="CCG"/>
    <property type="match status" value="2"/>
</dbReference>
<dbReference type="GO" id="GO:0005886">
    <property type="term" value="C:plasma membrane"/>
    <property type="evidence" value="ECO:0007669"/>
    <property type="project" value="TreeGrafter"/>
</dbReference>
<gene>
    <name evidence="7" type="ORF">CLV45_4099</name>
</gene>
<evidence type="ECO:0000259" key="6">
    <source>
        <dbReference type="Pfam" id="PF02754"/>
    </source>
</evidence>
<dbReference type="PANTHER" id="PTHR43255">
    <property type="entry name" value="IRON-SULFUR-BINDING OXIDOREDUCTASE FADF-RELATED-RELATED"/>
    <property type="match status" value="1"/>
</dbReference>
<keyword evidence="4" id="KW-0408">Iron</keyword>
<keyword evidence="8" id="KW-1185">Reference proteome</keyword>
<keyword evidence="5" id="KW-0411">Iron-sulfur</keyword>
<dbReference type="AlphaFoldDB" id="A0A2M9ARR4"/>
<evidence type="ECO:0000256" key="1">
    <source>
        <dbReference type="ARBA" id="ARBA00022485"/>
    </source>
</evidence>
<dbReference type="GO" id="GO:0016491">
    <property type="term" value="F:oxidoreductase activity"/>
    <property type="evidence" value="ECO:0007669"/>
    <property type="project" value="UniProtKB-KW"/>
</dbReference>
<dbReference type="Proteomes" id="UP000228535">
    <property type="component" value="Unassembled WGS sequence"/>
</dbReference>
<organism evidence="7 8">
    <name type="scientific">Hymenobacter chitinivorans DSM 11115</name>
    <dbReference type="NCBI Taxonomy" id="1121954"/>
    <lineage>
        <taxon>Bacteria</taxon>
        <taxon>Pseudomonadati</taxon>
        <taxon>Bacteroidota</taxon>
        <taxon>Cytophagia</taxon>
        <taxon>Cytophagales</taxon>
        <taxon>Hymenobacteraceae</taxon>
        <taxon>Hymenobacter</taxon>
    </lineage>
</organism>
<evidence type="ECO:0000256" key="4">
    <source>
        <dbReference type="ARBA" id="ARBA00023004"/>
    </source>
</evidence>
<dbReference type="InterPro" id="IPR004017">
    <property type="entry name" value="Cys_rich_dom"/>
</dbReference>